<dbReference type="SUPFAM" id="SSF53474">
    <property type="entry name" value="alpha/beta-Hydrolases"/>
    <property type="match status" value="1"/>
</dbReference>
<dbReference type="InterPro" id="IPR050955">
    <property type="entry name" value="Plant_Biomass_Hydrol_Est"/>
</dbReference>
<protein>
    <recommendedName>
        <fullName evidence="4">Dienelactone hydrolase domain-containing protein</fullName>
    </recommendedName>
</protein>
<dbReference type="GO" id="GO:0016787">
    <property type="term" value="F:hydrolase activity"/>
    <property type="evidence" value="ECO:0007669"/>
    <property type="project" value="UniProtKB-KW"/>
</dbReference>
<feature type="domain" description="Dienelactone hydrolase" evidence="4">
    <location>
        <begin position="112"/>
        <end position="224"/>
    </location>
</feature>
<dbReference type="RefSeq" id="WP_119050236.1">
    <property type="nucleotide sequence ID" value="NZ_CP032157.1"/>
</dbReference>
<dbReference type="InterPro" id="IPR029058">
    <property type="entry name" value="AB_hydrolase_fold"/>
</dbReference>
<dbReference type="InterPro" id="IPR002925">
    <property type="entry name" value="Dienelactn_hydro"/>
</dbReference>
<name>A0A3B7MM11_9BACT</name>
<feature type="signal peptide" evidence="3">
    <location>
        <begin position="1"/>
        <end position="19"/>
    </location>
</feature>
<dbReference type="PANTHER" id="PTHR43037">
    <property type="entry name" value="UNNAMED PRODUCT-RELATED"/>
    <property type="match status" value="1"/>
</dbReference>
<dbReference type="PANTHER" id="PTHR43037:SF5">
    <property type="entry name" value="FERULOYL ESTERASE"/>
    <property type="match status" value="1"/>
</dbReference>
<keyword evidence="1 3" id="KW-0732">Signal</keyword>
<dbReference type="Gene3D" id="3.40.50.1820">
    <property type="entry name" value="alpha/beta hydrolase"/>
    <property type="match status" value="1"/>
</dbReference>
<dbReference type="KEGG" id="pseg:D3H65_10330"/>
<dbReference type="Proteomes" id="UP000263900">
    <property type="component" value="Chromosome"/>
</dbReference>
<gene>
    <name evidence="5" type="ORF">D3H65_10330</name>
</gene>
<reference evidence="5 6" key="1">
    <citation type="submission" date="2018-09" db="EMBL/GenBank/DDBJ databases">
        <title>Genome sequencing of strain 6GH32-13.</title>
        <authorList>
            <person name="Weon H.-Y."/>
            <person name="Heo J."/>
            <person name="Kwon S.-W."/>
        </authorList>
    </citation>
    <scope>NUCLEOTIDE SEQUENCE [LARGE SCALE GENOMIC DNA]</scope>
    <source>
        <strain evidence="5 6">5GH32-13</strain>
    </source>
</reference>
<dbReference type="OrthoDB" id="699118at2"/>
<dbReference type="EMBL" id="CP032157">
    <property type="protein sequence ID" value="AXY74349.1"/>
    <property type="molecule type" value="Genomic_DNA"/>
</dbReference>
<evidence type="ECO:0000313" key="5">
    <source>
        <dbReference type="EMBL" id="AXY74349.1"/>
    </source>
</evidence>
<evidence type="ECO:0000313" key="6">
    <source>
        <dbReference type="Proteomes" id="UP000263900"/>
    </source>
</evidence>
<evidence type="ECO:0000256" key="3">
    <source>
        <dbReference type="SAM" id="SignalP"/>
    </source>
</evidence>
<evidence type="ECO:0000256" key="1">
    <source>
        <dbReference type="ARBA" id="ARBA00022729"/>
    </source>
</evidence>
<sequence>MSKLFYCSILLMMANTTMAQTAKPVYRFLAGFHYLEIVKGKVAANEAYPLLIAFHYSGGKPEETIADYDSLKTPVRVIIPRGNYAKRAGNSYFPVNYYKEDSATQVKLSRKTLDSIAVFVKAIETDYNARAVVSGISQGGDLAWLLAIYYPALCKAAFPFAAFIHRQSFDEVLQRPVNKVPIYVYQGEADPIIAVDYTREAVKKLGTTLTLKLSTYPGVKHAISPSMKKDYSLLIDKMLKQ</sequence>
<keyword evidence="2" id="KW-0378">Hydrolase</keyword>
<keyword evidence="6" id="KW-1185">Reference proteome</keyword>
<dbReference type="Pfam" id="PF01738">
    <property type="entry name" value="DLH"/>
    <property type="match status" value="1"/>
</dbReference>
<feature type="chain" id="PRO_5017823343" description="Dienelactone hydrolase domain-containing protein" evidence="3">
    <location>
        <begin position="20"/>
        <end position="241"/>
    </location>
</feature>
<evidence type="ECO:0000256" key="2">
    <source>
        <dbReference type="ARBA" id="ARBA00022801"/>
    </source>
</evidence>
<accession>A0A3B7MM11</accession>
<dbReference type="AlphaFoldDB" id="A0A3B7MM11"/>
<proteinExistence type="predicted"/>
<organism evidence="5 6">
    <name type="scientific">Paraflavitalea soli</name>
    <dbReference type="NCBI Taxonomy" id="2315862"/>
    <lineage>
        <taxon>Bacteria</taxon>
        <taxon>Pseudomonadati</taxon>
        <taxon>Bacteroidota</taxon>
        <taxon>Chitinophagia</taxon>
        <taxon>Chitinophagales</taxon>
        <taxon>Chitinophagaceae</taxon>
        <taxon>Paraflavitalea</taxon>
    </lineage>
</organism>
<evidence type="ECO:0000259" key="4">
    <source>
        <dbReference type="Pfam" id="PF01738"/>
    </source>
</evidence>